<dbReference type="InterPro" id="IPR035992">
    <property type="entry name" value="Ricin_B-like_lectins"/>
</dbReference>
<dbReference type="PANTHER" id="PTHR46302:SF3">
    <property type="entry name" value="DOUBLECORTIN DOMAIN-CONTAINING PROTEIN 1"/>
    <property type="match status" value="1"/>
</dbReference>
<evidence type="ECO:0000313" key="5">
    <source>
        <dbReference type="Proteomes" id="UP000271974"/>
    </source>
</evidence>
<dbReference type="SUPFAM" id="SSF89837">
    <property type="entry name" value="Doublecortin (DC)"/>
    <property type="match status" value="4"/>
</dbReference>
<dbReference type="CDD" id="cd17158">
    <property type="entry name" value="DCX3_DCDC5"/>
    <property type="match status" value="1"/>
</dbReference>
<feature type="region of interest" description="Disordered" evidence="2">
    <location>
        <begin position="1091"/>
        <end position="1159"/>
    </location>
</feature>
<dbReference type="InterPro" id="IPR003533">
    <property type="entry name" value="Doublecortin_dom"/>
</dbReference>
<feature type="non-terminal residue" evidence="4">
    <location>
        <position position="1760"/>
    </location>
</feature>
<keyword evidence="5" id="KW-1185">Reference proteome</keyword>
<dbReference type="Proteomes" id="UP000271974">
    <property type="component" value="Unassembled WGS sequence"/>
</dbReference>
<keyword evidence="1" id="KW-0175">Coiled coil</keyword>
<feature type="compositionally biased region" description="Acidic residues" evidence="2">
    <location>
        <begin position="1132"/>
        <end position="1142"/>
    </location>
</feature>
<evidence type="ECO:0000259" key="3">
    <source>
        <dbReference type="PROSITE" id="PS50309"/>
    </source>
</evidence>
<organism evidence="4 5">
    <name type="scientific">Elysia chlorotica</name>
    <name type="common">Eastern emerald elysia</name>
    <name type="synonym">Sea slug</name>
    <dbReference type="NCBI Taxonomy" id="188477"/>
    <lineage>
        <taxon>Eukaryota</taxon>
        <taxon>Metazoa</taxon>
        <taxon>Spiralia</taxon>
        <taxon>Lophotrochozoa</taxon>
        <taxon>Mollusca</taxon>
        <taxon>Gastropoda</taxon>
        <taxon>Heterobranchia</taxon>
        <taxon>Euthyneura</taxon>
        <taxon>Panpulmonata</taxon>
        <taxon>Sacoglossa</taxon>
        <taxon>Placobranchoidea</taxon>
        <taxon>Plakobranchidae</taxon>
        <taxon>Elysia</taxon>
    </lineage>
</organism>
<name>A0A3S0ZL12_ELYCH</name>
<proteinExistence type="predicted"/>
<evidence type="ECO:0000256" key="1">
    <source>
        <dbReference type="SAM" id="Coils"/>
    </source>
</evidence>
<dbReference type="GO" id="GO:0030496">
    <property type="term" value="C:midbody"/>
    <property type="evidence" value="ECO:0007669"/>
    <property type="project" value="TreeGrafter"/>
</dbReference>
<gene>
    <name evidence="4" type="ORF">EGW08_022372</name>
</gene>
<evidence type="ECO:0000256" key="2">
    <source>
        <dbReference type="SAM" id="MobiDB-lite"/>
    </source>
</evidence>
<feature type="domain" description="Doublecortin" evidence="3">
    <location>
        <begin position="989"/>
        <end position="1044"/>
    </location>
</feature>
<feature type="region of interest" description="Disordered" evidence="2">
    <location>
        <begin position="794"/>
        <end position="819"/>
    </location>
</feature>
<feature type="region of interest" description="Disordered" evidence="2">
    <location>
        <begin position="71"/>
        <end position="170"/>
    </location>
</feature>
<protein>
    <recommendedName>
        <fullName evidence="3">Doublecortin domain-containing protein</fullName>
    </recommendedName>
</protein>
<accession>A0A3S0ZL12</accession>
<dbReference type="Pfam" id="PF25510">
    <property type="entry name" value="Ubiquitin_DCDC1"/>
    <property type="match status" value="1"/>
</dbReference>
<dbReference type="SUPFAM" id="SSF50370">
    <property type="entry name" value="Ricin B-like lectins"/>
    <property type="match status" value="1"/>
</dbReference>
<dbReference type="STRING" id="188477.A0A3S0ZL12"/>
<sequence>MVDHDSDAKTQTFHIRMGAEKPPGSGRRSNRQSDRPRLPASAPLFNKNKSDMISYEDLLVAQYLEDLKRQRVEPSKHEKQHPPSPYLQRLPYSNARYGRYRRRPMSATVTGYRPSSGKPRIDAKFIADTNLWDPETPRDQRRLRPASAPTRRLRPQSGASLRQRPPSGRKAVYRQQPHIVKAFAYPNGTRDNFIHLAAPTMKILLEFATEKLGLPFAGRRVFLEDGVEVFHEKDIPPDGDIYISMGEKFKDPFRSTKRSMIVRNSSMWTLTGIILPEKGRKRRVRTRMSSRMRALCENKKVRIMVYKNGCSTEPSEVVADLKNMECFLMCCTSKLGLRTHARIAYDWNGTEITDLSDTPILDDSIVQQGKTPFLGPLWISMGEGFSPSGTQGFLLMVQGALKEKLKAAKKHKTEIDLALDNEKEKVTSPVILSMSADELYEASEKVEEEVDKLKDALSVVADKLEALKEGARQEEEEGMKYRMTHIQELSCEDRLVGTKGIKLKVFENGHADNEFLYFFNLREAYKGLKNVKDNINELVLKRLLDELSNTRFSAGANRNLKTTATKLFNKFGGEVTDVTKLQQEQSVWISFGEPFICPFTYALQLCLEKATPVVDGNGEQRIVKESVLADPDLEKLSKDPSRWEASIGFPALYQPDEEELMQYGDPAKVELLLEISEVDSRSHFLLLKDKYNVALHPEIVVTEKAHSRSQLFVYNEAGYLYCKAAPQLCLAVSDGRVEAQLSCQESPVDGFVVCMQKRMVGNPSQIWRCTSDATMYCEAYPNLLLTYVGNKKDEVQDSEDSNNNFGGQEPNLGENNTATTEFKPKAKDIYLIVADPLPKKEMAAQRFAFKQEKFDNLGQWRYTDYSNSEWSKQAFSWPVRMNGQLNKDYDWPMEGYLLPNAPPLRKSCKKSGLSGMTPVQLRVMKNGERSADAAVTVVGPNLTNIMNKSAKKEQANKHKKGRAKQALPVDEYEDELELHSLDMTVTEMEFQMFLAQVTGVLDLPFAARRLFDCQGKELFTIQGLERGSLVVASCGEEWSDPRLTRMEQKRRFLLSQLSSDIVKIRQYCALRNPEDFVLEISGPVAPQSKLVVGKQFNKTGEEKGRDQSERGDHRPPSGKRSAEPDNDRLSEELDALDEEEVVPGDMSAHQRSHARSEQRMDTLKWPWERLVNVNNSLDAEDPEASKYTDRDMYEKFKPQRVSRQSRETFQRFEFEDGYITVSASGRGSSSLVLAASEAESGHKLDVVLAKRRPDDVLQRWLIRENGEIVSRANQRLALTVSMPSTSLAGDGDNAGELSFQDCPVTLQVRCESTFGKAHQRWRYDAESGLIHAFWADIHDKEITAANQADVCTYSIAQVADIDQPGYEVEIQNPKVGMTKQKVCTSCARAMRGRYKVQRLPPHTAFHCAMGDAKKLKIQEVGSFKKLNNKVDLSTFEAPLTLTFWQDTLLNLRKQTSVVTIAHEINAAKVVRTVKVMAYKNGEGRLRHGEIICGSSIEGILGQCAHRLGMTSAARRMYLEDGSLVLDIDELVRYAVEYYKTEMVNMVLLQKKQSDNRKLEDLDQEDEALRLARFQEAAGEELGDEQMLLRLMNGEVQEGHKRARGGGRGRGGEDEEEDDEDDDRQGEEDSEQKDLDKLEAQKMHRERERILENMRLPPLDEILRGPIEVWVSTGKAFVSPEVVESKEESRRKKRQFRSQVCLALDVDKHVLRQMKGRRLDQMKPGVYRSTLSSVQPVVIEKTWQEPTAAEQDKHHSVHKLQ</sequence>
<dbReference type="EMBL" id="RQTK01001552">
    <property type="protein sequence ID" value="RUS69866.1"/>
    <property type="molecule type" value="Genomic_DNA"/>
</dbReference>
<feature type="region of interest" description="Disordered" evidence="2">
    <location>
        <begin position="1"/>
        <end position="45"/>
    </location>
</feature>
<dbReference type="PROSITE" id="PS50309">
    <property type="entry name" value="DC"/>
    <property type="match status" value="2"/>
</dbReference>
<comment type="caution">
    <text evidence="4">The sequence shown here is derived from an EMBL/GenBank/DDBJ whole genome shotgun (WGS) entry which is preliminary data.</text>
</comment>
<dbReference type="InterPro" id="IPR056415">
    <property type="entry name" value="DCX2_DCDC1"/>
</dbReference>
<dbReference type="GO" id="GO:0008017">
    <property type="term" value="F:microtubule binding"/>
    <property type="evidence" value="ECO:0007669"/>
    <property type="project" value="InterPro"/>
</dbReference>
<feature type="region of interest" description="Disordered" evidence="2">
    <location>
        <begin position="1592"/>
        <end position="1638"/>
    </location>
</feature>
<dbReference type="PROSITE" id="PS50231">
    <property type="entry name" value="RICIN_B_LECTIN"/>
    <property type="match status" value="1"/>
</dbReference>
<dbReference type="GO" id="GO:0035556">
    <property type="term" value="P:intracellular signal transduction"/>
    <property type="evidence" value="ECO:0007669"/>
    <property type="project" value="InterPro"/>
</dbReference>
<dbReference type="GO" id="GO:1902412">
    <property type="term" value="P:regulation of mitotic cytokinesis"/>
    <property type="evidence" value="ECO:0007669"/>
    <property type="project" value="InterPro"/>
</dbReference>
<evidence type="ECO:0000313" key="4">
    <source>
        <dbReference type="EMBL" id="RUS69866.1"/>
    </source>
</evidence>
<feature type="compositionally biased region" description="Acidic residues" evidence="2">
    <location>
        <begin position="1612"/>
        <end position="1630"/>
    </location>
</feature>
<feature type="domain" description="Doublecortin" evidence="3">
    <location>
        <begin position="198"/>
        <end position="250"/>
    </location>
</feature>
<feature type="compositionally biased region" description="Basic and acidic residues" evidence="2">
    <location>
        <begin position="1099"/>
        <end position="1131"/>
    </location>
</feature>
<feature type="compositionally biased region" description="Basic and acidic residues" evidence="2">
    <location>
        <begin position="71"/>
        <end position="81"/>
    </location>
</feature>
<dbReference type="InterPro" id="IPR057424">
    <property type="entry name" value="Ubiquitin_DCDC1"/>
</dbReference>
<dbReference type="Pfam" id="PF24478">
    <property type="entry name" value="DCX2_DCDC1"/>
    <property type="match status" value="1"/>
</dbReference>
<feature type="coiled-coil region" evidence="1">
    <location>
        <begin position="436"/>
        <end position="477"/>
    </location>
</feature>
<dbReference type="InterPro" id="IPR036572">
    <property type="entry name" value="Doublecortin_dom_sf"/>
</dbReference>
<dbReference type="InterPro" id="IPR043188">
    <property type="entry name" value="DCDC1"/>
</dbReference>
<dbReference type="OrthoDB" id="9999986at2759"/>
<reference evidence="4 5" key="1">
    <citation type="submission" date="2019-01" db="EMBL/GenBank/DDBJ databases">
        <title>A draft genome assembly of the solar-powered sea slug Elysia chlorotica.</title>
        <authorList>
            <person name="Cai H."/>
            <person name="Li Q."/>
            <person name="Fang X."/>
            <person name="Li J."/>
            <person name="Curtis N.E."/>
            <person name="Altenburger A."/>
            <person name="Shibata T."/>
            <person name="Feng M."/>
            <person name="Maeda T."/>
            <person name="Schwartz J.A."/>
            <person name="Shigenobu S."/>
            <person name="Lundholm N."/>
            <person name="Nishiyama T."/>
            <person name="Yang H."/>
            <person name="Hasebe M."/>
            <person name="Li S."/>
            <person name="Pierce S.K."/>
            <person name="Wang J."/>
        </authorList>
    </citation>
    <scope>NUCLEOTIDE SEQUENCE [LARGE SCALE GENOMIC DNA]</scope>
    <source>
        <strain evidence="4">EC2010</strain>
        <tissue evidence="4">Whole organism of an adult</tissue>
    </source>
</reference>
<dbReference type="PANTHER" id="PTHR46302">
    <property type="entry name" value="DOUBLECORTIN DOMAIN-CONTAINING PROTEIN 1"/>
    <property type="match status" value="1"/>
</dbReference>